<dbReference type="AlphaFoldDB" id="A0ABD1DIT7"/>
<reference evidence="3 4" key="1">
    <citation type="submission" date="2024-05" db="EMBL/GenBank/DDBJ databases">
        <title>Culex pipiens pipiens assembly and annotation.</title>
        <authorList>
            <person name="Alout H."/>
            <person name="Durand T."/>
        </authorList>
    </citation>
    <scope>NUCLEOTIDE SEQUENCE [LARGE SCALE GENOMIC DNA]</scope>
    <source>
        <strain evidence="3">HA-2024</strain>
        <tissue evidence="3">Whole body</tissue>
    </source>
</reference>
<name>A0ABD1DIT7_CULPP</name>
<organism evidence="3 4">
    <name type="scientific">Culex pipiens pipiens</name>
    <name type="common">Northern house mosquito</name>
    <dbReference type="NCBI Taxonomy" id="38569"/>
    <lineage>
        <taxon>Eukaryota</taxon>
        <taxon>Metazoa</taxon>
        <taxon>Ecdysozoa</taxon>
        <taxon>Arthropoda</taxon>
        <taxon>Hexapoda</taxon>
        <taxon>Insecta</taxon>
        <taxon>Pterygota</taxon>
        <taxon>Neoptera</taxon>
        <taxon>Endopterygota</taxon>
        <taxon>Diptera</taxon>
        <taxon>Nematocera</taxon>
        <taxon>Culicoidea</taxon>
        <taxon>Culicidae</taxon>
        <taxon>Culicinae</taxon>
        <taxon>Culicini</taxon>
        <taxon>Culex</taxon>
        <taxon>Culex</taxon>
    </lineage>
</organism>
<proteinExistence type="predicted"/>
<keyword evidence="4" id="KW-1185">Reference proteome</keyword>
<feature type="region of interest" description="Disordered" evidence="1">
    <location>
        <begin position="30"/>
        <end position="72"/>
    </location>
</feature>
<evidence type="ECO:0008006" key="5">
    <source>
        <dbReference type="Google" id="ProtNLM"/>
    </source>
</evidence>
<feature type="chain" id="PRO_5044777707" description="Secreted protein" evidence="2">
    <location>
        <begin position="24"/>
        <end position="72"/>
    </location>
</feature>
<feature type="compositionally biased region" description="Basic and acidic residues" evidence="1">
    <location>
        <begin position="63"/>
        <end position="72"/>
    </location>
</feature>
<gene>
    <name evidence="3" type="ORF">pipiens_008409</name>
</gene>
<keyword evidence="2" id="KW-0732">Signal</keyword>
<comment type="caution">
    <text evidence="3">The sequence shown here is derived from an EMBL/GenBank/DDBJ whole genome shotgun (WGS) entry which is preliminary data.</text>
</comment>
<dbReference type="EMBL" id="JBEHCU010005634">
    <property type="protein sequence ID" value="KAL1399170.1"/>
    <property type="molecule type" value="Genomic_DNA"/>
</dbReference>
<evidence type="ECO:0000313" key="3">
    <source>
        <dbReference type="EMBL" id="KAL1399170.1"/>
    </source>
</evidence>
<feature type="signal peptide" evidence="2">
    <location>
        <begin position="1"/>
        <end position="23"/>
    </location>
</feature>
<evidence type="ECO:0000256" key="1">
    <source>
        <dbReference type="SAM" id="MobiDB-lite"/>
    </source>
</evidence>
<evidence type="ECO:0000313" key="4">
    <source>
        <dbReference type="Proteomes" id="UP001562425"/>
    </source>
</evidence>
<dbReference type="Proteomes" id="UP001562425">
    <property type="component" value="Unassembled WGS sequence"/>
</dbReference>
<accession>A0ABD1DIT7</accession>
<evidence type="ECO:0000256" key="2">
    <source>
        <dbReference type="SAM" id="SignalP"/>
    </source>
</evidence>
<sequence length="72" mass="7567">MTAKTIFLLAFLMATLTVQMTPAFDLPPLGGGGLPPTGELPIAVPDTHHHLEGAGHNPALGHHINEEHQTGK</sequence>
<protein>
    <recommendedName>
        <fullName evidence="5">Secreted protein</fullName>
    </recommendedName>
</protein>